<name>A0A8H7SZ04_9HELO</name>
<proteinExistence type="predicted"/>
<feature type="region of interest" description="Disordered" evidence="1">
    <location>
        <begin position="65"/>
        <end position="90"/>
    </location>
</feature>
<dbReference type="Proteomes" id="UP000664132">
    <property type="component" value="Unassembled WGS sequence"/>
</dbReference>
<protein>
    <recommendedName>
        <fullName evidence="3">CREG-like beta-barrel domain-containing protein</fullName>
    </recommendedName>
</protein>
<reference evidence="4" key="1">
    <citation type="submission" date="2021-02" db="EMBL/GenBank/DDBJ databases">
        <title>Genome sequence Cadophora malorum strain M34.</title>
        <authorList>
            <person name="Stefanovic E."/>
            <person name="Vu D."/>
            <person name="Scully C."/>
            <person name="Dijksterhuis J."/>
            <person name="Roader J."/>
            <person name="Houbraken J."/>
        </authorList>
    </citation>
    <scope>NUCLEOTIDE SEQUENCE</scope>
    <source>
        <strain evidence="4">M34</strain>
    </source>
</reference>
<feature type="signal peptide" evidence="2">
    <location>
        <begin position="1"/>
        <end position="18"/>
    </location>
</feature>
<evidence type="ECO:0000313" key="5">
    <source>
        <dbReference type="Proteomes" id="UP000664132"/>
    </source>
</evidence>
<accession>A0A8H7SZ04</accession>
<dbReference type="Pfam" id="PF13883">
    <property type="entry name" value="CREG_beta-barrel"/>
    <property type="match status" value="1"/>
</dbReference>
<keyword evidence="2" id="KW-0732">Signal</keyword>
<dbReference type="Gene3D" id="2.30.110.10">
    <property type="entry name" value="Electron Transport, Fmn-binding Protein, Chain A"/>
    <property type="match status" value="1"/>
</dbReference>
<feature type="compositionally biased region" description="Basic and acidic residues" evidence="1">
    <location>
        <begin position="69"/>
        <end position="82"/>
    </location>
</feature>
<keyword evidence="5" id="KW-1185">Reference proteome</keyword>
<sequence length="142" mass="14993">MQFLVPLLALLPLTTATALTPQNIFSNPSSPSESTSRIPTSYESAVLARRILHLTGIGTLATVFPSSKSHSEDKDDEGHSNEQRPQNLGGMPIGLMDYLADCEPTGNPTILAINIATSFKNVAAGSNISLSLTWTPPSSSPS</sequence>
<gene>
    <name evidence="4" type="ORF">IFR04_016352</name>
</gene>
<dbReference type="PANTHER" id="PTHR37273">
    <property type="entry name" value="CHROMOSOME 8, WHOLE GENOME SHOTGUN SEQUENCE"/>
    <property type="match status" value="1"/>
</dbReference>
<feature type="domain" description="CREG-like beta-barrel" evidence="3">
    <location>
        <begin position="39"/>
        <end position="137"/>
    </location>
</feature>
<feature type="chain" id="PRO_5034078352" description="CREG-like beta-barrel domain-containing protein" evidence="2">
    <location>
        <begin position="19"/>
        <end position="142"/>
    </location>
</feature>
<dbReference type="SUPFAM" id="SSF50475">
    <property type="entry name" value="FMN-binding split barrel"/>
    <property type="match status" value="1"/>
</dbReference>
<dbReference type="OrthoDB" id="2138282at2759"/>
<dbReference type="EMBL" id="JAFJYH010000694">
    <property type="protein sequence ID" value="KAG4410514.1"/>
    <property type="molecule type" value="Genomic_DNA"/>
</dbReference>
<dbReference type="InterPro" id="IPR012349">
    <property type="entry name" value="Split_barrel_FMN-bd"/>
</dbReference>
<dbReference type="InterPro" id="IPR055343">
    <property type="entry name" value="CREG_beta-barrel"/>
</dbReference>
<evidence type="ECO:0000256" key="1">
    <source>
        <dbReference type="SAM" id="MobiDB-lite"/>
    </source>
</evidence>
<evidence type="ECO:0000256" key="2">
    <source>
        <dbReference type="SAM" id="SignalP"/>
    </source>
</evidence>
<dbReference type="AlphaFoldDB" id="A0A8H7SZ04"/>
<comment type="caution">
    <text evidence="4">The sequence shown here is derived from an EMBL/GenBank/DDBJ whole genome shotgun (WGS) entry which is preliminary data.</text>
</comment>
<evidence type="ECO:0000313" key="4">
    <source>
        <dbReference type="EMBL" id="KAG4410514.1"/>
    </source>
</evidence>
<organism evidence="4 5">
    <name type="scientific">Cadophora malorum</name>
    <dbReference type="NCBI Taxonomy" id="108018"/>
    <lineage>
        <taxon>Eukaryota</taxon>
        <taxon>Fungi</taxon>
        <taxon>Dikarya</taxon>
        <taxon>Ascomycota</taxon>
        <taxon>Pezizomycotina</taxon>
        <taxon>Leotiomycetes</taxon>
        <taxon>Helotiales</taxon>
        <taxon>Ploettnerulaceae</taxon>
        <taxon>Cadophora</taxon>
    </lineage>
</organism>
<dbReference type="PANTHER" id="PTHR37273:SF1">
    <property type="entry name" value="ADL397C-AP"/>
    <property type="match status" value="1"/>
</dbReference>
<evidence type="ECO:0000259" key="3">
    <source>
        <dbReference type="Pfam" id="PF13883"/>
    </source>
</evidence>
<feature type="non-terminal residue" evidence="4">
    <location>
        <position position="142"/>
    </location>
</feature>